<reference evidence="2" key="2">
    <citation type="journal article" date="2019" name="Genome Biol. Evol.">
        <title>Day and night: Metabolic profiles and evolutionary relationships of six axenic non-marine cyanobacteria.</title>
        <authorList>
            <person name="Will S.E."/>
            <person name="Henke P."/>
            <person name="Boedeker C."/>
            <person name="Huang S."/>
            <person name="Brinkmann H."/>
            <person name="Rohde M."/>
            <person name="Jarek M."/>
            <person name="Friedl T."/>
            <person name="Seufert S."/>
            <person name="Schumacher M."/>
            <person name="Overmann J."/>
            <person name="Neumann-Schaal M."/>
            <person name="Petersen J."/>
        </authorList>
    </citation>
    <scope>NUCLEOTIDE SEQUENCE [LARGE SCALE GENOMIC DNA]</scope>
    <source>
        <strain evidence="2">PCC 7102</strain>
    </source>
</reference>
<proteinExistence type="predicted"/>
<evidence type="ECO:0000313" key="2">
    <source>
        <dbReference type="EMBL" id="RUT08434.1"/>
    </source>
</evidence>
<dbReference type="EMBL" id="RSCL01000003">
    <property type="protein sequence ID" value="RUT08434.1"/>
    <property type="molecule type" value="Genomic_DNA"/>
</dbReference>
<keyword evidence="1" id="KW-0472">Membrane</keyword>
<gene>
    <name evidence="2" type="ORF">DSM106972_016020</name>
</gene>
<comment type="caution">
    <text evidence="2">The sequence shown here is derived from an EMBL/GenBank/DDBJ whole genome shotgun (WGS) entry which is preliminary data.</text>
</comment>
<name>A0A433VQQ6_9CYAN</name>
<sequence length="52" mass="5819">MKSKNAPIWLVFMACVGAAVVAILDAHYREAFMQLTQSIVVGFWGYMQAPKE</sequence>
<keyword evidence="3" id="KW-1185">Reference proteome</keyword>
<dbReference type="Proteomes" id="UP000271624">
    <property type="component" value="Unassembled WGS sequence"/>
</dbReference>
<feature type="transmembrane region" description="Helical" evidence="1">
    <location>
        <begin position="6"/>
        <end position="24"/>
    </location>
</feature>
<dbReference type="RefSeq" id="WP_158632780.1">
    <property type="nucleotide sequence ID" value="NZ_RSCL01000003.1"/>
</dbReference>
<reference evidence="2" key="1">
    <citation type="submission" date="2018-12" db="EMBL/GenBank/DDBJ databases">
        <authorList>
            <person name="Will S."/>
            <person name="Neumann-Schaal M."/>
            <person name="Henke P."/>
        </authorList>
    </citation>
    <scope>NUCLEOTIDE SEQUENCE</scope>
    <source>
        <strain evidence="2">PCC 7102</strain>
    </source>
</reference>
<protein>
    <submittedName>
        <fullName evidence="2">Uncharacterized protein</fullName>
    </submittedName>
</protein>
<keyword evidence="1" id="KW-0812">Transmembrane</keyword>
<dbReference type="AlphaFoldDB" id="A0A433VQQ6"/>
<accession>A0A433VQQ6</accession>
<organism evidence="2 3">
    <name type="scientific">Dulcicalothrix desertica PCC 7102</name>
    <dbReference type="NCBI Taxonomy" id="232991"/>
    <lineage>
        <taxon>Bacteria</taxon>
        <taxon>Bacillati</taxon>
        <taxon>Cyanobacteriota</taxon>
        <taxon>Cyanophyceae</taxon>
        <taxon>Nostocales</taxon>
        <taxon>Calotrichaceae</taxon>
        <taxon>Dulcicalothrix</taxon>
    </lineage>
</organism>
<keyword evidence="1" id="KW-1133">Transmembrane helix</keyword>
<evidence type="ECO:0000256" key="1">
    <source>
        <dbReference type="SAM" id="Phobius"/>
    </source>
</evidence>
<evidence type="ECO:0000313" key="3">
    <source>
        <dbReference type="Proteomes" id="UP000271624"/>
    </source>
</evidence>
<dbReference type="PROSITE" id="PS51257">
    <property type="entry name" value="PROKAR_LIPOPROTEIN"/>
    <property type="match status" value="1"/>
</dbReference>